<keyword evidence="2" id="KW-0378">Hydrolase</keyword>
<evidence type="ECO:0000256" key="2">
    <source>
        <dbReference type="ARBA" id="ARBA00022801"/>
    </source>
</evidence>
<dbReference type="PANTHER" id="PTHR45980:SF18">
    <property type="entry name" value="PROTEASE DO-LIKE 9"/>
    <property type="match status" value="1"/>
</dbReference>
<evidence type="ECO:0000256" key="4">
    <source>
        <dbReference type="SAM" id="MobiDB-lite"/>
    </source>
</evidence>
<dbReference type="GO" id="GO:0004252">
    <property type="term" value="F:serine-type endopeptidase activity"/>
    <property type="evidence" value="ECO:0007669"/>
    <property type="project" value="TreeGrafter"/>
</dbReference>
<feature type="domain" description="Protease Do-like PDZ" evidence="5">
    <location>
        <begin position="373"/>
        <end position="409"/>
    </location>
</feature>
<accession>A0A7S3EBQ7</accession>
<dbReference type="InterPro" id="IPR046449">
    <property type="entry name" value="DEGP_PDZ_sf"/>
</dbReference>
<dbReference type="Gene3D" id="3.20.190.20">
    <property type="match status" value="1"/>
</dbReference>
<dbReference type="AlphaFoldDB" id="A0A7S3EBQ7"/>
<feature type="region of interest" description="Disordered" evidence="4">
    <location>
        <begin position="447"/>
        <end position="474"/>
    </location>
</feature>
<dbReference type="Pfam" id="PF13365">
    <property type="entry name" value="Trypsin_2"/>
    <property type="match status" value="1"/>
</dbReference>
<protein>
    <recommendedName>
        <fullName evidence="5">Protease Do-like PDZ domain-containing protein</fullName>
    </recommendedName>
</protein>
<organism evidence="6">
    <name type="scientific">Rhodosorus marinus</name>
    <dbReference type="NCBI Taxonomy" id="101924"/>
    <lineage>
        <taxon>Eukaryota</taxon>
        <taxon>Rhodophyta</taxon>
        <taxon>Stylonematophyceae</taxon>
        <taxon>Stylonematales</taxon>
        <taxon>Stylonemataceae</taxon>
        <taxon>Rhodosorus</taxon>
    </lineage>
</organism>
<dbReference type="Gene3D" id="2.40.10.120">
    <property type="match status" value="1"/>
</dbReference>
<keyword evidence="3" id="KW-0720">Serine protease</keyword>
<keyword evidence="1" id="KW-0645">Protease</keyword>
<gene>
    <name evidence="6" type="ORF">RMAR00112_LOCUS12064</name>
</gene>
<name>A0A7S3EBQ7_9RHOD</name>
<reference evidence="6" key="1">
    <citation type="submission" date="2021-01" db="EMBL/GenBank/DDBJ databases">
        <authorList>
            <person name="Corre E."/>
            <person name="Pelletier E."/>
            <person name="Niang G."/>
            <person name="Scheremetjew M."/>
            <person name="Finn R."/>
            <person name="Kale V."/>
            <person name="Holt S."/>
            <person name="Cochrane G."/>
            <person name="Meng A."/>
            <person name="Brown T."/>
            <person name="Cohen L."/>
        </authorList>
    </citation>
    <scope>NUCLEOTIDE SEQUENCE</scope>
    <source>
        <strain evidence="6">CCMP 769</strain>
    </source>
</reference>
<evidence type="ECO:0000256" key="1">
    <source>
        <dbReference type="ARBA" id="ARBA00022670"/>
    </source>
</evidence>
<dbReference type="Gene3D" id="2.30.42.10">
    <property type="match status" value="1"/>
</dbReference>
<evidence type="ECO:0000256" key="3">
    <source>
        <dbReference type="ARBA" id="ARBA00022825"/>
    </source>
</evidence>
<dbReference type="SUPFAM" id="SSF50494">
    <property type="entry name" value="Trypsin-like serine proteases"/>
    <property type="match status" value="1"/>
</dbReference>
<evidence type="ECO:0000313" key="6">
    <source>
        <dbReference type="EMBL" id="CAE0044089.1"/>
    </source>
</evidence>
<dbReference type="SUPFAM" id="SSF50156">
    <property type="entry name" value="PDZ domain-like"/>
    <property type="match status" value="1"/>
</dbReference>
<dbReference type="InterPro" id="IPR009003">
    <property type="entry name" value="Peptidase_S1_PA"/>
</dbReference>
<dbReference type="PANTHER" id="PTHR45980">
    <property type="match status" value="1"/>
</dbReference>
<dbReference type="GO" id="GO:0006508">
    <property type="term" value="P:proteolysis"/>
    <property type="evidence" value="ECO:0007669"/>
    <property type="project" value="UniProtKB-KW"/>
</dbReference>
<dbReference type="InterPro" id="IPR041517">
    <property type="entry name" value="DEGP_PDZ"/>
</dbReference>
<dbReference type="Pfam" id="PF17815">
    <property type="entry name" value="PDZ_3"/>
    <property type="match status" value="1"/>
</dbReference>
<evidence type="ECO:0000259" key="5">
    <source>
        <dbReference type="Pfam" id="PF17815"/>
    </source>
</evidence>
<dbReference type="EMBL" id="HBHW01015697">
    <property type="protein sequence ID" value="CAE0044089.1"/>
    <property type="molecule type" value="Transcribed_RNA"/>
</dbReference>
<dbReference type="InterPro" id="IPR036034">
    <property type="entry name" value="PDZ_sf"/>
</dbReference>
<sequence length="518" mass="57654">MLFFCVNHVLAGSPALGKKLQSCRLTRMQTSLDDERELIDRVLPTVVKVHSASCSPNLSLPWLTQPVEEKTGTGFLVGAKEILTTAHVLTHCATISVELPAQSKHNSRRMFPARVVTVAEECDLALISVDDENFWQHVSIRLGLQVSKKIPRPSEEINVVRAAPGGIESGGYVSKAVVNAIDVREYLHGGSSVLTLEIAGPRFLPGVSGSPVVRGAQVVGMIHQRSAEDEFLAHAVPGVIIQKFLEDYEAHGKYKGLYTLPITHQKMENESLRRSMGMNSLETGILITGFRYECAAMRRIACGDVLLEVDGVRIANDGTISLRDEGERVYFDYLAALRPPEYELPLRILRDGGEMEVSVTTSRSERSLPLLATVDRSPPYVIYGGLVFTILTYPYLRQWDEKWPENLLRAERQAVSPGQRGQLATGELLKSVRNENCAYRSTGFQTSQSGNRGLLCRTTGQGEPGVRQPRASRSREGEQCESYWNNALVPFDPKDRRYIRQISYARRYCCGVFKGSRR</sequence>
<proteinExistence type="predicted"/>